<feature type="chain" id="PRO_5016152946" evidence="6">
    <location>
        <begin position="24"/>
        <end position="951"/>
    </location>
</feature>
<evidence type="ECO:0000256" key="2">
    <source>
        <dbReference type="ARBA" id="ARBA00022670"/>
    </source>
</evidence>
<evidence type="ECO:0000256" key="5">
    <source>
        <dbReference type="ARBA" id="ARBA00023049"/>
    </source>
</evidence>
<dbReference type="GO" id="GO:0008237">
    <property type="term" value="F:metallopeptidase activity"/>
    <property type="evidence" value="ECO:0007669"/>
    <property type="project" value="UniProtKB-KW"/>
</dbReference>
<keyword evidence="4" id="KW-0862">Zinc</keyword>
<organism evidence="9 10">
    <name type="scientific">Breznakibacter xylanolyticus</name>
    <dbReference type="NCBI Taxonomy" id="990"/>
    <lineage>
        <taxon>Bacteria</taxon>
        <taxon>Pseudomonadati</taxon>
        <taxon>Bacteroidota</taxon>
        <taxon>Bacteroidia</taxon>
        <taxon>Marinilabiliales</taxon>
        <taxon>Marinilabiliaceae</taxon>
        <taxon>Breznakibacter</taxon>
    </lineage>
</organism>
<dbReference type="PANTHER" id="PTHR43690:SF34">
    <property type="entry name" value="ZINC PROTEASE PQQL-LIKE"/>
    <property type="match status" value="1"/>
</dbReference>
<accession>A0A2W7NGH2</accession>
<evidence type="ECO:0000259" key="7">
    <source>
        <dbReference type="Pfam" id="PF00675"/>
    </source>
</evidence>
<dbReference type="InterPro" id="IPR050626">
    <property type="entry name" value="Peptidase_M16"/>
</dbReference>
<gene>
    <name evidence="9" type="ORF">LX69_00779</name>
</gene>
<keyword evidence="3" id="KW-0378">Hydrolase</keyword>
<evidence type="ECO:0000313" key="10">
    <source>
        <dbReference type="Proteomes" id="UP000249239"/>
    </source>
</evidence>
<dbReference type="GO" id="GO:0006508">
    <property type="term" value="P:proteolysis"/>
    <property type="evidence" value="ECO:0007669"/>
    <property type="project" value="UniProtKB-KW"/>
</dbReference>
<dbReference type="InterPro" id="IPR011249">
    <property type="entry name" value="Metalloenz_LuxS/M16"/>
</dbReference>
<feature type="domain" description="Peptidase M16 N-terminal" evidence="7">
    <location>
        <begin position="53"/>
        <end position="186"/>
    </location>
</feature>
<feature type="domain" description="Peptidase M16 C-terminal" evidence="8">
    <location>
        <begin position="211"/>
        <end position="393"/>
    </location>
</feature>
<dbReference type="GO" id="GO:0046872">
    <property type="term" value="F:metal ion binding"/>
    <property type="evidence" value="ECO:0007669"/>
    <property type="project" value="InterPro"/>
</dbReference>
<dbReference type="OrthoDB" id="9811314at2"/>
<dbReference type="Proteomes" id="UP000249239">
    <property type="component" value="Unassembled WGS sequence"/>
</dbReference>
<dbReference type="AlphaFoldDB" id="A0A2W7NGH2"/>
<dbReference type="RefSeq" id="WP_111444491.1">
    <property type="nucleotide sequence ID" value="NZ_QKZK01000004.1"/>
</dbReference>
<sequence length="951" mass="107794">MKKFVKLFVLLLLLSTIVTPVQAQLYQPDQPVPFDPNVVHGTLANGMRYYIRSNKKPEKRAEFYIVHNVGAILEEDNQNGLAHFTEHMAFNGTKHFPKKALLNYLETIGCKFGQNVNAFTGQDVTCYNIGSVPITRDGIIDSCLLILHDWSNYIAFEAEEIESERGVILEEWRTRGSAQARMSDKLRPIIYAGSKYGQRNVIGDTAVINHFDHQAIFDFYHQWYRTDLQAVIVVGDFDAKMMEQKIIARFSAIPAVENPAPKPVYGVPDNDQPIIAMATDPEATNTNISFYIKHPATPDSLKNQQYLRHNILTNFIGQMMNVRLSDLLKKESAPAITANVGMGGFSPTTKVLYASGTAKTNQTLPTFEMLLTECRRMQHHGFTQPELERAKANFLRSIESRFIERQNREHNSYVWDYYSHFTQNAPTCDIAYYRDFVKEVVPGISVNEINTLTASFFTEKNVIITLTAPEKEDIQVPSQNELLAMYEASKHQKVDAYEEKLLAQSLIETVPQKGTVVKDEKLKKFDVHQWTLSNGIKVMVKKTNFKEDEILMNGQSDGGMSQLEDDLWLSAVLMPTLVGEMGMGNHTTSDLRKMLAGKRVSTGIALGDDREIISGNCSPDDMELLLQQVHLRFTAPRFDREAFDAYMARLKPYLQYMALNPDAAFRDSVTALLTNRHPRIKSISTEALEAVTFERVEQIYRDRFSDPADFTFVFVGNIDMDKLKPLVETYLGSLPAGARKETYIDRGVRTPADMVRTRFDKTMQTPKTSVFAYYSGPIKYTNDDMLHISAIKNILDIRYVASIREKEGGTYGVSVSGSCEKQPEKKAEITLSFNTDSAKAERMLSLLHEEINNLMTQGPSAEDVQKTKELFLKSFTDRQIENGYWMSNILNNYLEGIDRHTGYEKGVKKMSPKTLQQFMAKTFSPNRMLEVVMMPAAQPSSTPDSETLSNK</sequence>
<dbReference type="EMBL" id="QKZK01000004">
    <property type="protein sequence ID" value="PZX19511.1"/>
    <property type="molecule type" value="Genomic_DNA"/>
</dbReference>
<feature type="domain" description="Peptidase M16 C-terminal" evidence="8">
    <location>
        <begin position="691"/>
        <end position="869"/>
    </location>
</feature>
<evidence type="ECO:0000313" key="9">
    <source>
        <dbReference type="EMBL" id="PZX19511.1"/>
    </source>
</evidence>
<dbReference type="PANTHER" id="PTHR43690">
    <property type="entry name" value="NARDILYSIN"/>
    <property type="match status" value="1"/>
</dbReference>
<name>A0A2W7NGH2_9BACT</name>
<proteinExistence type="inferred from homology"/>
<comment type="caution">
    <text evidence="9">The sequence shown here is derived from an EMBL/GenBank/DDBJ whole genome shotgun (WGS) entry which is preliminary data.</text>
</comment>
<evidence type="ECO:0000256" key="4">
    <source>
        <dbReference type="ARBA" id="ARBA00022833"/>
    </source>
</evidence>
<evidence type="ECO:0000259" key="8">
    <source>
        <dbReference type="Pfam" id="PF05193"/>
    </source>
</evidence>
<reference evidence="9 10" key="1">
    <citation type="submission" date="2018-06" db="EMBL/GenBank/DDBJ databases">
        <title>Genomic Encyclopedia of Archaeal and Bacterial Type Strains, Phase II (KMG-II): from individual species to whole genera.</title>
        <authorList>
            <person name="Goeker M."/>
        </authorList>
    </citation>
    <scope>NUCLEOTIDE SEQUENCE [LARGE SCALE GENOMIC DNA]</scope>
    <source>
        <strain evidence="9 10">DSM 6779</strain>
    </source>
</reference>
<evidence type="ECO:0000256" key="1">
    <source>
        <dbReference type="ARBA" id="ARBA00007261"/>
    </source>
</evidence>
<keyword evidence="2 9" id="KW-0645">Protease</keyword>
<dbReference type="Pfam" id="PF00675">
    <property type="entry name" value="Peptidase_M16"/>
    <property type="match status" value="1"/>
</dbReference>
<evidence type="ECO:0000256" key="6">
    <source>
        <dbReference type="SAM" id="SignalP"/>
    </source>
</evidence>
<evidence type="ECO:0000256" key="3">
    <source>
        <dbReference type="ARBA" id="ARBA00022801"/>
    </source>
</evidence>
<protein>
    <submittedName>
        <fullName evidence="9">Zinc protease</fullName>
    </submittedName>
</protein>
<keyword evidence="6" id="KW-0732">Signal</keyword>
<keyword evidence="5" id="KW-0482">Metalloprotease</keyword>
<dbReference type="Gene3D" id="3.30.830.10">
    <property type="entry name" value="Metalloenzyme, LuxS/M16 peptidase-like"/>
    <property type="match status" value="4"/>
</dbReference>
<dbReference type="SUPFAM" id="SSF63411">
    <property type="entry name" value="LuxS/MPP-like metallohydrolase"/>
    <property type="match status" value="4"/>
</dbReference>
<dbReference type="InterPro" id="IPR011765">
    <property type="entry name" value="Pept_M16_N"/>
</dbReference>
<feature type="signal peptide" evidence="6">
    <location>
        <begin position="1"/>
        <end position="23"/>
    </location>
</feature>
<keyword evidence="10" id="KW-1185">Reference proteome</keyword>
<comment type="similarity">
    <text evidence="1">Belongs to the peptidase M16 family.</text>
</comment>
<dbReference type="Pfam" id="PF05193">
    <property type="entry name" value="Peptidase_M16_C"/>
    <property type="match status" value="2"/>
</dbReference>
<dbReference type="InterPro" id="IPR007863">
    <property type="entry name" value="Peptidase_M16_C"/>
</dbReference>